<dbReference type="PANTHER" id="PTHR13622">
    <property type="entry name" value="THIAMIN PYROPHOSPHOKINASE"/>
    <property type="match status" value="1"/>
</dbReference>
<gene>
    <name evidence="2" type="ORF">IFR04_008947</name>
</gene>
<dbReference type="Pfam" id="PF00293">
    <property type="entry name" value="NUDIX"/>
    <property type="match status" value="1"/>
</dbReference>
<organism evidence="2 3">
    <name type="scientific">Cadophora malorum</name>
    <dbReference type="NCBI Taxonomy" id="108018"/>
    <lineage>
        <taxon>Eukaryota</taxon>
        <taxon>Fungi</taxon>
        <taxon>Dikarya</taxon>
        <taxon>Ascomycota</taxon>
        <taxon>Pezizomycotina</taxon>
        <taxon>Leotiomycetes</taxon>
        <taxon>Helotiales</taxon>
        <taxon>Ploettnerulaceae</taxon>
        <taxon>Cadophora</taxon>
    </lineage>
</organism>
<dbReference type="CDD" id="cd03676">
    <property type="entry name" value="NUDIX_Tnr3_like"/>
    <property type="match status" value="1"/>
</dbReference>
<keyword evidence="3" id="KW-1185">Reference proteome</keyword>
<dbReference type="InterPro" id="IPR000086">
    <property type="entry name" value="NUDIX_hydrolase_dom"/>
</dbReference>
<dbReference type="OrthoDB" id="10261522at2759"/>
<dbReference type="Pfam" id="PF15916">
    <property type="entry name" value="DUF4743"/>
    <property type="match status" value="1"/>
</dbReference>
<dbReference type="Gene3D" id="3.90.79.10">
    <property type="entry name" value="Nucleoside Triphosphate Pyrophosphohydrolase"/>
    <property type="match status" value="1"/>
</dbReference>
<dbReference type="FunFam" id="3.90.79.10:FF:000019">
    <property type="entry name" value="Thiamin pyrophosphokinase, putative"/>
    <property type="match status" value="1"/>
</dbReference>
<proteinExistence type="predicted"/>
<evidence type="ECO:0000259" key="1">
    <source>
        <dbReference type="PROSITE" id="PS51462"/>
    </source>
</evidence>
<evidence type="ECO:0000313" key="2">
    <source>
        <dbReference type="EMBL" id="KAG4417893.1"/>
    </source>
</evidence>
<dbReference type="GO" id="GO:0044715">
    <property type="term" value="F:8-oxo-dGDP phosphatase activity"/>
    <property type="evidence" value="ECO:0007669"/>
    <property type="project" value="TreeGrafter"/>
</dbReference>
<dbReference type="PROSITE" id="PS51462">
    <property type="entry name" value="NUDIX"/>
    <property type="match status" value="1"/>
</dbReference>
<feature type="domain" description="Nudix hydrolase" evidence="1">
    <location>
        <begin position="131"/>
        <end position="275"/>
    </location>
</feature>
<dbReference type="InterPro" id="IPR015797">
    <property type="entry name" value="NUDIX_hydrolase-like_dom_sf"/>
</dbReference>
<protein>
    <recommendedName>
        <fullName evidence="1">Nudix hydrolase domain-containing protein</fullName>
    </recommendedName>
</protein>
<dbReference type="AlphaFoldDB" id="A0A8H7TFK7"/>
<dbReference type="SUPFAM" id="SSF55811">
    <property type="entry name" value="Nudix"/>
    <property type="match status" value="1"/>
</dbReference>
<name>A0A8H7TFK7_9HELO</name>
<reference evidence="2" key="1">
    <citation type="submission" date="2021-02" db="EMBL/GenBank/DDBJ databases">
        <title>Genome sequence Cadophora malorum strain M34.</title>
        <authorList>
            <person name="Stefanovic E."/>
            <person name="Vu D."/>
            <person name="Scully C."/>
            <person name="Dijksterhuis J."/>
            <person name="Roader J."/>
            <person name="Houbraken J."/>
        </authorList>
    </citation>
    <scope>NUCLEOTIDE SEQUENCE</scope>
    <source>
        <strain evidence="2">M34</strain>
    </source>
</reference>
<accession>A0A8H7TFK7</accession>
<dbReference type="InterPro" id="IPR031804">
    <property type="entry name" value="DUF4743"/>
</dbReference>
<evidence type="ECO:0000313" key="3">
    <source>
        <dbReference type="Proteomes" id="UP000664132"/>
    </source>
</evidence>
<dbReference type="PANTHER" id="PTHR13622:SF11">
    <property type="entry name" value="THIAMIN PYROPHOSPHOKINASE"/>
    <property type="match status" value="1"/>
</dbReference>
<dbReference type="EMBL" id="JAFJYH010000142">
    <property type="protein sequence ID" value="KAG4417893.1"/>
    <property type="molecule type" value="Genomic_DNA"/>
</dbReference>
<sequence length="311" mass="34711">MKTFLNIVNERDNFPYSGVEGCGEPVLDNDGLWRFYLPDDPRPHGYIKSSVVEAMPWTPDFHLNHQSTPKRVRLVAANATAANEAISCVLQTARERNLFKCLDGWRDEEYRILGARSEIKVERAGAGILGIITNGVHMTLYTRLKESGDMRIWVPTRSMTTKAYPGMLDSSVAGGVPIGVEPFACLVKEAAEEASLSEDLTRRSAKSVGVVSEFCAKDDGQLEPSIKYVYDMELEEGLEPRPGDTEVQEFRLMTVDEVKQSVLDGLYKPMSAMVIVDFLIRHGVLNVGNEKDYVEIVARTHRLLPFPTSPN</sequence>
<comment type="caution">
    <text evidence="2">The sequence shown here is derived from an EMBL/GenBank/DDBJ whole genome shotgun (WGS) entry which is preliminary data.</text>
</comment>
<dbReference type="Proteomes" id="UP000664132">
    <property type="component" value="Unassembled WGS sequence"/>
</dbReference>